<dbReference type="RefSeq" id="WP_076962524.1">
    <property type="nucleotide sequence ID" value="NZ_CBCRYT010000063.1"/>
</dbReference>
<dbReference type="Proteomes" id="UP000814003">
    <property type="component" value="Unassembled WGS sequence"/>
</dbReference>
<protein>
    <submittedName>
        <fullName evidence="2">DUF3757 domain-containing protein</fullName>
    </submittedName>
</protein>
<sequence>MIARALFLFLLGSCAIAQGSEQLGCPYPSSIKFRDGHFQSENGQWKSLKVEAASFLDRFVGAVFVPLEGQQRQQGYVEYCLYKAGNNQWVNLRFQAPERHFSMSLTDSLHWVPARGPFEQDIYLCTDSQPDNCSFTLKRSKSWPGR</sequence>
<keyword evidence="1" id="KW-0732">Signal</keyword>
<name>A0ABS9FA06_9PSED</name>
<feature type="signal peptide" evidence="1">
    <location>
        <begin position="1"/>
        <end position="17"/>
    </location>
</feature>
<gene>
    <name evidence="2" type="ORF">GIW56_20310</name>
</gene>
<dbReference type="GeneID" id="70101243"/>
<feature type="chain" id="PRO_5046701846" evidence="1">
    <location>
        <begin position="18"/>
        <end position="146"/>
    </location>
</feature>
<dbReference type="InterPro" id="IPR022231">
    <property type="entry name" value="DUF3757"/>
</dbReference>
<evidence type="ECO:0000256" key="1">
    <source>
        <dbReference type="SAM" id="SignalP"/>
    </source>
</evidence>
<organism evidence="2 3">
    <name type="scientific">Pseudomonas gessardii</name>
    <dbReference type="NCBI Taxonomy" id="78544"/>
    <lineage>
        <taxon>Bacteria</taxon>
        <taxon>Pseudomonadati</taxon>
        <taxon>Pseudomonadota</taxon>
        <taxon>Gammaproteobacteria</taxon>
        <taxon>Pseudomonadales</taxon>
        <taxon>Pseudomonadaceae</taxon>
        <taxon>Pseudomonas</taxon>
    </lineage>
</organism>
<dbReference type="EMBL" id="WKED01000043">
    <property type="protein sequence ID" value="MCF5109178.1"/>
    <property type="molecule type" value="Genomic_DNA"/>
</dbReference>
<dbReference type="Pfam" id="PF12582">
    <property type="entry name" value="DUF3757"/>
    <property type="match status" value="1"/>
</dbReference>
<reference evidence="2 3" key="1">
    <citation type="submission" date="2019-11" db="EMBL/GenBank/DDBJ databases">
        <title>Epiphytic Pseudomonas syringae from cherry orchards.</title>
        <authorList>
            <person name="Hulin M.T."/>
        </authorList>
    </citation>
    <scope>NUCLEOTIDE SEQUENCE [LARGE SCALE GENOMIC DNA]</scope>
    <source>
        <strain evidence="2 3">PA-6-5B</strain>
    </source>
</reference>
<accession>A0ABS9FA06</accession>
<keyword evidence="3" id="KW-1185">Reference proteome</keyword>
<proteinExistence type="predicted"/>
<evidence type="ECO:0000313" key="2">
    <source>
        <dbReference type="EMBL" id="MCF5109178.1"/>
    </source>
</evidence>
<evidence type="ECO:0000313" key="3">
    <source>
        <dbReference type="Proteomes" id="UP000814003"/>
    </source>
</evidence>
<comment type="caution">
    <text evidence="2">The sequence shown here is derived from an EMBL/GenBank/DDBJ whole genome shotgun (WGS) entry which is preliminary data.</text>
</comment>